<dbReference type="EMBL" id="JARAKF010000001">
    <property type="protein sequence ID" value="MDU9000202.1"/>
    <property type="molecule type" value="Genomic_DNA"/>
</dbReference>
<gene>
    <name evidence="1" type="ORF">PU648_49380</name>
</gene>
<dbReference type="InterPro" id="IPR027417">
    <property type="entry name" value="P-loop_NTPase"/>
</dbReference>
<protein>
    <submittedName>
        <fullName evidence="1">Uncharacterized protein</fullName>
    </submittedName>
</protein>
<evidence type="ECO:0000313" key="1">
    <source>
        <dbReference type="EMBL" id="MDU9000202.1"/>
    </source>
</evidence>
<proteinExistence type="predicted"/>
<name>A0ABU3V1Z6_9ACTN</name>
<dbReference type="RefSeq" id="WP_240361148.1">
    <property type="nucleotide sequence ID" value="NZ_CP107955.1"/>
</dbReference>
<reference evidence="1 2" key="1">
    <citation type="submission" date="2023-02" db="EMBL/GenBank/DDBJ databases">
        <authorList>
            <person name="Maleckis M."/>
        </authorList>
    </citation>
    <scope>NUCLEOTIDE SEQUENCE [LARGE SCALE GENOMIC DNA]</scope>
    <source>
        <strain evidence="1 2">P8-A2</strain>
    </source>
</reference>
<dbReference type="Gene3D" id="3.40.50.300">
    <property type="entry name" value="P-loop containing nucleotide triphosphate hydrolases"/>
    <property type="match status" value="1"/>
</dbReference>
<dbReference type="SUPFAM" id="SSF52540">
    <property type="entry name" value="P-loop containing nucleoside triphosphate hydrolases"/>
    <property type="match status" value="1"/>
</dbReference>
<evidence type="ECO:0000313" key="2">
    <source>
        <dbReference type="Proteomes" id="UP001257627"/>
    </source>
</evidence>
<keyword evidence="2" id="KW-1185">Reference proteome</keyword>
<dbReference type="Proteomes" id="UP001257627">
    <property type="component" value="Unassembled WGS sequence"/>
</dbReference>
<comment type="caution">
    <text evidence="1">The sequence shown here is derived from an EMBL/GenBank/DDBJ whole genome shotgun (WGS) entry which is preliminary data.</text>
</comment>
<sequence>MERTARSLTVAEQTMVEVAREVRRGGRILILDEPTACLSAEAAHRSAPVSAVPP</sequence>
<accession>A0ABU3V1Z6</accession>
<organism evidence="1 2">
    <name type="scientific">Streptomyces mirabilis</name>
    <dbReference type="NCBI Taxonomy" id="68239"/>
    <lineage>
        <taxon>Bacteria</taxon>
        <taxon>Bacillati</taxon>
        <taxon>Actinomycetota</taxon>
        <taxon>Actinomycetes</taxon>
        <taxon>Kitasatosporales</taxon>
        <taxon>Streptomycetaceae</taxon>
        <taxon>Streptomyces</taxon>
    </lineage>
</organism>